<name>A0AAV7NAR6_PLEWA</name>
<organism evidence="1 2">
    <name type="scientific">Pleurodeles waltl</name>
    <name type="common">Iberian ribbed newt</name>
    <dbReference type="NCBI Taxonomy" id="8319"/>
    <lineage>
        <taxon>Eukaryota</taxon>
        <taxon>Metazoa</taxon>
        <taxon>Chordata</taxon>
        <taxon>Craniata</taxon>
        <taxon>Vertebrata</taxon>
        <taxon>Euteleostomi</taxon>
        <taxon>Amphibia</taxon>
        <taxon>Batrachia</taxon>
        <taxon>Caudata</taxon>
        <taxon>Salamandroidea</taxon>
        <taxon>Salamandridae</taxon>
        <taxon>Pleurodelinae</taxon>
        <taxon>Pleurodeles</taxon>
    </lineage>
</organism>
<sequence>MQFSLTKIDGGIDAVSFRMDRLSEHLDKLAEFPDMIERSVSEVEDEQVTTSEQQKQLHKALSSLQAKTEDLETCSCKNNLHIVGLAESTNLGNMEKYVSQLFIDLMGCETFSDIFMVERAYCSFPIA</sequence>
<dbReference type="Proteomes" id="UP001066276">
    <property type="component" value="Chromosome 8"/>
</dbReference>
<evidence type="ECO:0000313" key="2">
    <source>
        <dbReference type="Proteomes" id="UP001066276"/>
    </source>
</evidence>
<evidence type="ECO:0000313" key="1">
    <source>
        <dbReference type="EMBL" id="KAJ1113071.1"/>
    </source>
</evidence>
<dbReference type="EMBL" id="JANPWB010000012">
    <property type="protein sequence ID" value="KAJ1113071.1"/>
    <property type="molecule type" value="Genomic_DNA"/>
</dbReference>
<gene>
    <name evidence="1" type="ORF">NDU88_001330</name>
</gene>
<protein>
    <submittedName>
        <fullName evidence="1">Uncharacterized protein</fullName>
    </submittedName>
</protein>
<accession>A0AAV7NAR6</accession>
<reference evidence="1" key="1">
    <citation type="journal article" date="2022" name="bioRxiv">
        <title>Sequencing and chromosome-scale assembly of the giantPleurodeles waltlgenome.</title>
        <authorList>
            <person name="Brown T."/>
            <person name="Elewa A."/>
            <person name="Iarovenko S."/>
            <person name="Subramanian E."/>
            <person name="Araus A.J."/>
            <person name="Petzold A."/>
            <person name="Susuki M."/>
            <person name="Suzuki K.-i.T."/>
            <person name="Hayashi T."/>
            <person name="Toyoda A."/>
            <person name="Oliveira C."/>
            <person name="Osipova E."/>
            <person name="Leigh N.D."/>
            <person name="Simon A."/>
            <person name="Yun M.H."/>
        </authorList>
    </citation>
    <scope>NUCLEOTIDE SEQUENCE</scope>
    <source>
        <strain evidence="1">20211129_DDA</strain>
        <tissue evidence="1">Liver</tissue>
    </source>
</reference>
<proteinExistence type="predicted"/>
<comment type="caution">
    <text evidence="1">The sequence shown here is derived from an EMBL/GenBank/DDBJ whole genome shotgun (WGS) entry which is preliminary data.</text>
</comment>
<keyword evidence="2" id="KW-1185">Reference proteome</keyword>
<dbReference type="AlphaFoldDB" id="A0AAV7NAR6"/>